<feature type="signal peptide" evidence="1">
    <location>
        <begin position="1"/>
        <end position="23"/>
    </location>
</feature>
<organism evidence="2 3">
    <name type="scientific">Rhodobacter aestuarii</name>
    <dbReference type="NCBI Taxonomy" id="453582"/>
    <lineage>
        <taxon>Bacteria</taxon>
        <taxon>Pseudomonadati</taxon>
        <taxon>Pseudomonadota</taxon>
        <taxon>Alphaproteobacteria</taxon>
        <taxon>Rhodobacterales</taxon>
        <taxon>Rhodobacter group</taxon>
        <taxon>Rhodobacter</taxon>
    </lineage>
</organism>
<accession>A0A1N7LQC8</accession>
<evidence type="ECO:0000313" key="3">
    <source>
        <dbReference type="Proteomes" id="UP000186221"/>
    </source>
</evidence>
<dbReference type="InterPro" id="IPR019660">
    <property type="entry name" value="Put_sensory_transdc_reg_YbjN"/>
</dbReference>
<feature type="chain" id="PRO_5013156631" evidence="1">
    <location>
        <begin position="24"/>
        <end position="154"/>
    </location>
</feature>
<protein>
    <submittedName>
        <fullName evidence="2">Putative sensory transduction regulator</fullName>
    </submittedName>
</protein>
<dbReference type="Proteomes" id="UP000186221">
    <property type="component" value="Unassembled WGS sequence"/>
</dbReference>
<evidence type="ECO:0000313" key="2">
    <source>
        <dbReference type="EMBL" id="SIS76028.1"/>
    </source>
</evidence>
<proteinExistence type="predicted"/>
<evidence type="ECO:0000256" key="1">
    <source>
        <dbReference type="SAM" id="SignalP"/>
    </source>
</evidence>
<dbReference type="OrthoDB" id="33037at2"/>
<dbReference type="RefSeq" id="WP_076484541.1">
    <property type="nucleotide sequence ID" value="NZ_FTOG01000004.1"/>
</dbReference>
<dbReference type="STRING" id="453582.SAMN05421580_104236"/>
<dbReference type="CDD" id="cd17511">
    <property type="entry name" value="YbjN_AmyR-like"/>
    <property type="match status" value="1"/>
</dbReference>
<keyword evidence="1" id="KW-0732">Signal</keyword>
<dbReference type="EMBL" id="FTOG01000004">
    <property type="protein sequence ID" value="SIS76028.1"/>
    <property type="molecule type" value="Genomic_DNA"/>
</dbReference>
<dbReference type="Pfam" id="PF10722">
    <property type="entry name" value="YbjN"/>
    <property type="match status" value="1"/>
</dbReference>
<gene>
    <name evidence="2" type="ORF">SAMN05421580_104236</name>
</gene>
<name>A0A1N7LQC8_9RHOB</name>
<dbReference type="AlphaFoldDB" id="A0A1N7LQC8"/>
<sequence>MKHYSFVGAVALAALVGATPVQSQVVGDPDVIRSFMESYGLQVSRDTDNSGDPRLSSRIEGTNFKVYFYGCNKGRCDSIQFSAGFDLRDPMSAWKINEWNRKKRFGKAYLDDEGDPYVEYDINLDFDGCGGRNFDDTIDLWRVVLGEFKDFIDW</sequence>
<keyword evidence="3" id="KW-1185">Reference proteome</keyword>
<reference evidence="3" key="1">
    <citation type="submission" date="2017-01" db="EMBL/GenBank/DDBJ databases">
        <authorList>
            <person name="Varghese N."/>
            <person name="Submissions S."/>
        </authorList>
    </citation>
    <scope>NUCLEOTIDE SEQUENCE [LARGE SCALE GENOMIC DNA]</scope>
    <source>
        <strain evidence="3">DSM 19945</strain>
    </source>
</reference>